<sequence>LLCVAVSAEVERGFSRGGLMVTKRRYRLSDDSIKASTLLLFWGKVPGLLPEVLIARVL</sequence>
<dbReference type="OrthoDB" id="1715602at2759"/>
<protein>
    <recommendedName>
        <fullName evidence="3">HAT C-terminal dimerisation domain-containing protein</fullName>
    </recommendedName>
</protein>
<reference evidence="1 2" key="1">
    <citation type="journal article" date="2019" name="Nat. Ecol. Evol.">
        <title>Megaphylogeny resolves global patterns of mushroom evolution.</title>
        <authorList>
            <person name="Varga T."/>
            <person name="Krizsan K."/>
            <person name="Foldi C."/>
            <person name="Dima B."/>
            <person name="Sanchez-Garcia M."/>
            <person name="Sanchez-Ramirez S."/>
            <person name="Szollosi G.J."/>
            <person name="Szarkandi J.G."/>
            <person name="Papp V."/>
            <person name="Albert L."/>
            <person name="Andreopoulos W."/>
            <person name="Angelini C."/>
            <person name="Antonin V."/>
            <person name="Barry K.W."/>
            <person name="Bougher N.L."/>
            <person name="Buchanan P."/>
            <person name="Buyck B."/>
            <person name="Bense V."/>
            <person name="Catcheside P."/>
            <person name="Chovatia M."/>
            <person name="Cooper J."/>
            <person name="Damon W."/>
            <person name="Desjardin D."/>
            <person name="Finy P."/>
            <person name="Geml J."/>
            <person name="Haridas S."/>
            <person name="Hughes K."/>
            <person name="Justo A."/>
            <person name="Karasinski D."/>
            <person name="Kautmanova I."/>
            <person name="Kiss B."/>
            <person name="Kocsube S."/>
            <person name="Kotiranta H."/>
            <person name="LaButti K.M."/>
            <person name="Lechner B.E."/>
            <person name="Liimatainen K."/>
            <person name="Lipzen A."/>
            <person name="Lukacs Z."/>
            <person name="Mihaltcheva S."/>
            <person name="Morgado L.N."/>
            <person name="Niskanen T."/>
            <person name="Noordeloos M.E."/>
            <person name="Ohm R.A."/>
            <person name="Ortiz-Santana B."/>
            <person name="Ovrebo C."/>
            <person name="Racz N."/>
            <person name="Riley R."/>
            <person name="Savchenko A."/>
            <person name="Shiryaev A."/>
            <person name="Soop K."/>
            <person name="Spirin V."/>
            <person name="Szebenyi C."/>
            <person name="Tomsovsky M."/>
            <person name="Tulloss R.E."/>
            <person name="Uehling J."/>
            <person name="Grigoriev I.V."/>
            <person name="Vagvolgyi C."/>
            <person name="Papp T."/>
            <person name="Martin F.M."/>
            <person name="Miettinen O."/>
            <person name="Hibbett D.S."/>
            <person name="Nagy L.G."/>
        </authorList>
    </citation>
    <scope>NUCLEOTIDE SEQUENCE [LARGE SCALE GENOMIC DNA]</scope>
    <source>
        <strain evidence="1 2">CBS 962.96</strain>
    </source>
</reference>
<evidence type="ECO:0000313" key="1">
    <source>
        <dbReference type="EMBL" id="THU77075.1"/>
    </source>
</evidence>
<gene>
    <name evidence="1" type="ORF">K435DRAFT_604174</name>
</gene>
<name>A0A4V4HAX0_DENBC</name>
<evidence type="ECO:0000313" key="2">
    <source>
        <dbReference type="Proteomes" id="UP000297245"/>
    </source>
</evidence>
<feature type="non-terminal residue" evidence="1">
    <location>
        <position position="1"/>
    </location>
</feature>
<feature type="non-terminal residue" evidence="1">
    <location>
        <position position="58"/>
    </location>
</feature>
<dbReference type="AlphaFoldDB" id="A0A4V4HAX0"/>
<evidence type="ECO:0008006" key="3">
    <source>
        <dbReference type="Google" id="ProtNLM"/>
    </source>
</evidence>
<keyword evidence="2" id="KW-1185">Reference proteome</keyword>
<dbReference type="EMBL" id="ML180569">
    <property type="protein sequence ID" value="THU77075.1"/>
    <property type="molecule type" value="Genomic_DNA"/>
</dbReference>
<proteinExistence type="predicted"/>
<organism evidence="1 2">
    <name type="scientific">Dendrothele bispora (strain CBS 962.96)</name>
    <dbReference type="NCBI Taxonomy" id="1314807"/>
    <lineage>
        <taxon>Eukaryota</taxon>
        <taxon>Fungi</taxon>
        <taxon>Dikarya</taxon>
        <taxon>Basidiomycota</taxon>
        <taxon>Agaricomycotina</taxon>
        <taxon>Agaricomycetes</taxon>
        <taxon>Agaricomycetidae</taxon>
        <taxon>Agaricales</taxon>
        <taxon>Agaricales incertae sedis</taxon>
        <taxon>Dendrothele</taxon>
    </lineage>
</organism>
<dbReference type="Proteomes" id="UP000297245">
    <property type="component" value="Unassembled WGS sequence"/>
</dbReference>
<accession>A0A4V4HAX0</accession>